<name>A0A0R1YJD8_9LACO</name>
<proteinExistence type="predicted"/>
<evidence type="ECO:0000313" key="1">
    <source>
        <dbReference type="EMBL" id="KRM42632.1"/>
    </source>
</evidence>
<evidence type="ECO:0000313" key="2">
    <source>
        <dbReference type="Proteomes" id="UP000051230"/>
    </source>
</evidence>
<dbReference type="RefSeq" id="WP_056946006.1">
    <property type="nucleotide sequence ID" value="NZ_AYYS01000009.1"/>
</dbReference>
<keyword evidence="2" id="KW-1185">Reference proteome</keyword>
<dbReference type="EMBL" id="AYYS01000009">
    <property type="protein sequence ID" value="KRM42632.1"/>
    <property type="molecule type" value="Genomic_DNA"/>
</dbReference>
<gene>
    <name evidence="1" type="ORF">FD40_GL000425</name>
</gene>
<comment type="caution">
    <text evidence="1">The sequence shown here is derived from an EMBL/GenBank/DDBJ whole genome shotgun (WGS) entry which is preliminary data.</text>
</comment>
<dbReference type="PATRIC" id="fig|1423721.4.peg.428"/>
<dbReference type="AlphaFoldDB" id="A0A0R1YJD8"/>
<dbReference type="STRING" id="1423721.LA20533_07020"/>
<accession>A0A0R1YJD8</accession>
<sequence length="149" mass="17001">MSAPSYIYLLISLLLVIFTIWQRRTIKYPARRSLVVRLIWLTLALVMAAVVLLNGRNSDTIVGGIFITVFLLTLFLWYPGLGEWGVLTSLRQIQSYQAFTKYELKELSPGLTEVQLFRGDVLITALKIKGKVEIVARFLSRKIKPTAER</sequence>
<dbReference type="KEGG" id="lah:LA20533_07020"/>
<reference evidence="1 2" key="1">
    <citation type="journal article" date="2015" name="Genome Announc.">
        <title>Expanding the biotechnology potential of lactobacilli through comparative genomics of 213 strains and associated genera.</title>
        <authorList>
            <person name="Sun Z."/>
            <person name="Harris H.M."/>
            <person name="McCann A."/>
            <person name="Guo C."/>
            <person name="Argimon S."/>
            <person name="Zhang W."/>
            <person name="Yang X."/>
            <person name="Jeffery I.B."/>
            <person name="Cooney J.C."/>
            <person name="Kagawa T.F."/>
            <person name="Liu W."/>
            <person name="Song Y."/>
            <person name="Salvetti E."/>
            <person name="Wrobel A."/>
            <person name="Rasinkangas P."/>
            <person name="Parkhill J."/>
            <person name="Rea M.C."/>
            <person name="O'Sullivan O."/>
            <person name="Ritari J."/>
            <person name="Douillard F.P."/>
            <person name="Paul Ross R."/>
            <person name="Yang R."/>
            <person name="Briner A.E."/>
            <person name="Felis G.E."/>
            <person name="de Vos W.M."/>
            <person name="Barrangou R."/>
            <person name="Klaenhammer T.R."/>
            <person name="Caufield P.W."/>
            <person name="Cui Y."/>
            <person name="Zhang H."/>
            <person name="O'Toole P.W."/>
        </authorList>
    </citation>
    <scope>NUCLEOTIDE SEQUENCE [LARGE SCALE GENOMIC DNA]</scope>
    <source>
        <strain evidence="1 2">DSM 20533</strain>
    </source>
</reference>
<protein>
    <submittedName>
        <fullName evidence="1">Uncharacterized protein</fullName>
    </submittedName>
</protein>
<dbReference type="Proteomes" id="UP000051230">
    <property type="component" value="Unassembled WGS sequence"/>
</dbReference>
<organism evidence="1 2">
    <name type="scientific">Amylolactobacillus amylophilus DSM 20533 = JCM 1125</name>
    <dbReference type="NCBI Taxonomy" id="1423721"/>
    <lineage>
        <taxon>Bacteria</taxon>
        <taxon>Bacillati</taxon>
        <taxon>Bacillota</taxon>
        <taxon>Bacilli</taxon>
        <taxon>Lactobacillales</taxon>
        <taxon>Lactobacillaceae</taxon>
        <taxon>Amylolactobacillus</taxon>
    </lineage>
</organism>